<evidence type="ECO:0000313" key="2">
    <source>
        <dbReference type="EMBL" id="KAK9680614.1"/>
    </source>
</evidence>
<feature type="region of interest" description="Disordered" evidence="1">
    <location>
        <begin position="104"/>
        <end position="124"/>
    </location>
</feature>
<protein>
    <submittedName>
        <fullName evidence="2">Phage terminase, small subunit</fullName>
    </submittedName>
</protein>
<organism evidence="2 3">
    <name type="scientific">Popillia japonica</name>
    <name type="common">Japanese beetle</name>
    <dbReference type="NCBI Taxonomy" id="7064"/>
    <lineage>
        <taxon>Eukaryota</taxon>
        <taxon>Metazoa</taxon>
        <taxon>Ecdysozoa</taxon>
        <taxon>Arthropoda</taxon>
        <taxon>Hexapoda</taxon>
        <taxon>Insecta</taxon>
        <taxon>Pterygota</taxon>
        <taxon>Neoptera</taxon>
        <taxon>Endopterygota</taxon>
        <taxon>Coleoptera</taxon>
        <taxon>Polyphaga</taxon>
        <taxon>Scarabaeiformia</taxon>
        <taxon>Scarabaeidae</taxon>
        <taxon>Rutelinae</taxon>
        <taxon>Popillia</taxon>
    </lineage>
</organism>
<evidence type="ECO:0000313" key="3">
    <source>
        <dbReference type="Proteomes" id="UP001458880"/>
    </source>
</evidence>
<accession>A0AAW1HVX4</accession>
<dbReference type="EMBL" id="JASPKY010000881">
    <property type="protein sequence ID" value="KAK9680614.1"/>
    <property type="molecule type" value="Genomic_DNA"/>
</dbReference>
<dbReference type="Proteomes" id="UP001458880">
    <property type="component" value="Unassembled WGS sequence"/>
</dbReference>
<sequence length="260" mass="30270">MLKSCQYCGRVHDVKHDCGKRPQPRKKKSEIDRFRWSPAWKSKRAEIRERDSHVCQVCIRGLWFRWSPAWKSKRAEIRERDSHVCQVCIRGLCDPDRRYETDGLRDKRARPAKSTKTKTGTITKEEQAAREAVESALQGGTDKLEPPEYLTSKQETIFDYLIEQLDESKMLGNLDLFILSQAAITIDRLERLNRKANDDPECIYETSFRQANTEAMKDFFRCCNELCLSPQSRAKLSISAVKSTETRQTLMDILNEEDDE</sequence>
<dbReference type="AlphaFoldDB" id="A0AAW1HVX4"/>
<gene>
    <name evidence="2" type="ORF">QE152_g38972</name>
</gene>
<dbReference type="Pfam" id="PF05119">
    <property type="entry name" value="Terminase_4"/>
    <property type="match status" value="1"/>
</dbReference>
<name>A0AAW1HVX4_POPJA</name>
<keyword evidence="3" id="KW-1185">Reference proteome</keyword>
<dbReference type="InterPro" id="IPR006448">
    <property type="entry name" value="Phage_term_ssu_P27"/>
</dbReference>
<evidence type="ECO:0000256" key="1">
    <source>
        <dbReference type="SAM" id="MobiDB-lite"/>
    </source>
</evidence>
<comment type="caution">
    <text evidence="2">The sequence shown here is derived from an EMBL/GenBank/DDBJ whole genome shotgun (WGS) entry which is preliminary data.</text>
</comment>
<proteinExistence type="predicted"/>
<reference evidence="2 3" key="1">
    <citation type="journal article" date="2024" name="BMC Genomics">
        <title>De novo assembly and annotation of Popillia japonica's genome with initial clues to its potential as an invasive pest.</title>
        <authorList>
            <person name="Cucini C."/>
            <person name="Boschi S."/>
            <person name="Funari R."/>
            <person name="Cardaioli E."/>
            <person name="Iannotti N."/>
            <person name="Marturano G."/>
            <person name="Paoli F."/>
            <person name="Bruttini M."/>
            <person name="Carapelli A."/>
            <person name="Frati F."/>
            <person name="Nardi F."/>
        </authorList>
    </citation>
    <scope>NUCLEOTIDE SEQUENCE [LARGE SCALE GENOMIC DNA]</scope>
    <source>
        <strain evidence="2">DMR45628</strain>
    </source>
</reference>
<feature type="compositionally biased region" description="Basic residues" evidence="1">
    <location>
        <begin position="107"/>
        <end position="116"/>
    </location>
</feature>